<reference evidence="1" key="1">
    <citation type="submission" date="2021-03" db="EMBL/GenBank/DDBJ databases">
        <title>Complete genome sequence of Hafnia phage Pocis76.</title>
        <authorList>
            <person name="Dislers A."/>
            <person name="Zrelovs N."/>
            <person name="Kazaks A."/>
        </authorList>
    </citation>
    <scope>NUCLEOTIDE SEQUENCE</scope>
</reference>
<evidence type="ECO:0000313" key="2">
    <source>
        <dbReference type="Proteomes" id="UP000678489"/>
    </source>
</evidence>
<dbReference type="EMBL" id="MW689258">
    <property type="protein sequence ID" value="QVW27707.1"/>
    <property type="molecule type" value="Genomic_DNA"/>
</dbReference>
<accession>A0A8E7FN49</accession>
<proteinExistence type="predicted"/>
<name>A0A8E7FN49_9CAUD</name>
<dbReference type="Proteomes" id="UP000678489">
    <property type="component" value="Segment"/>
</dbReference>
<evidence type="ECO:0000313" key="1">
    <source>
        <dbReference type="EMBL" id="QVW27707.1"/>
    </source>
</evidence>
<organism evidence="1 2">
    <name type="scientific">Hafnia phage Pocis76</name>
    <dbReference type="NCBI Taxonomy" id="2831174"/>
    <lineage>
        <taxon>Viruses</taxon>
        <taxon>Duplodnaviria</taxon>
        <taxon>Heunggongvirae</taxon>
        <taxon>Uroviricota</taxon>
        <taxon>Caudoviricetes</taxon>
        <taxon>Drexlerviridae</taxon>
        <taxon>Tempevirinae</taxon>
        <taxon>Pocisvirus</taxon>
        <taxon>Pocisvirus pocis76</taxon>
    </lineage>
</organism>
<keyword evidence="2" id="KW-1185">Reference proteome</keyword>
<protein>
    <submittedName>
        <fullName evidence="1">Uncharacterized protein</fullName>
    </submittedName>
</protein>
<sequence length="77" mass="9106">MHKFQERISGFQDGFYDVVKYARTLDKIIVSGFRCHNNERFYLDFEDFRGSQVTISAAEPQSMRKMLTEIHDSIQPE</sequence>